<dbReference type="RefSeq" id="WP_014443549.1">
    <property type="nucleotide sequence ID" value="NC_017093.1"/>
</dbReference>
<dbReference type="PATRIC" id="fig|512565.3.peg.3430"/>
<reference evidence="3 4" key="1">
    <citation type="submission" date="2012-02" db="EMBL/GenBank/DDBJ databases">
        <title>Complete genome sequence of Actinoplanes missouriensis 431 (= NBRC 102363).</title>
        <authorList>
            <person name="Ohnishi Y."/>
            <person name="Ishikawa J."/>
            <person name="Sekine M."/>
            <person name="Hosoyama A."/>
            <person name="Harada T."/>
            <person name="Narita H."/>
            <person name="Hata T."/>
            <person name="Konno Y."/>
            <person name="Tutikane K."/>
            <person name="Fujita N."/>
            <person name="Horinouchi S."/>
            <person name="Hayakawa M."/>
        </authorList>
    </citation>
    <scope>NUCLEOTIDE SEQUENCE [LARGE SCALE GENOMIC DNA]</scope>
    <source>
        <strain evidence="4">ATCC 14538 / DSM 43046 / CBS 188.64 / JCM 3121 / NBRC 102363 / NCIMB 12654 / NRRL B-3342 / UNCC 431</strain>
    </source>
</reference>
<dbReference type="KEGG" id="ams:AMIS_34340"/>
<organism evidence="3 4">
    <name type="scientific">Actinoplanes missouriensis (strain ATCC 14538 / DSM 43046 / CBS 188.64 / JCM 3121 / NBRC 102363 / NCIMB 12654 / NRRL B-3342 / UNCC 431)</name>
    <dbReference type="NCBI Taxonomy" id="512565"/>
    <lineage>
        <taxon>Bacteria</taxon>
        <taxon>Bacillati</taxon>
        <taxon>Actinomycetota</taxon>
        <taxon>Actinomycetes</taxon>
        <taxon>Micromonosporales</taxon>
        <taxon>Micromonosporaceae</taxon>
        <taxon>Actinoplanes</taxon>
    </lineage>
</organism>
<dbReference type="Proteomes" id="UP000007882">
    <property type="component" value="Chromosome"/>
</dbReference>
<feature type="compositionally biased region" description="Basic and acidic residues" evidence="1">
    <location>
        <begin position="10"/>
        <end position="22"/>
    </location>
</feature>
<dbReference type="Pfam" id="PF09851">
    <property type="entry name" value="SHOCT"/>
    <property type="match status" value="1"/>
</dbReference>
<dbReference type="InterPro" id="IPR018649">
    <property type="entry name" value="SHOCT"/>
</dbReference>
<dbReference type="STRING" id="512565.AMIS_34340"/>
<accession>I0H6L7</accession>
<evidence type="ECO:0000313" key="4">
    <source>
        <dbReference type="Proteomes" id="UP000007882"/>
    </source>
</evidence>
<proteinExistence type="predicted"/>
<gene>
    <name evidence="3" type="ordered locus">AMIS_34340</name>
</gene>
<dbReference type="OrthoDB" id="3293471at2"/>
<sequence length="159" mass="16677">MGLFSGRAAGTDEGRARAERARGKAAQAGVDVRGALAVGHMLDAGASVYLLIFPDRLELVSTGQIGLRTGAGRSTIPLDQVGGVSARDGLLRGILMIDVGGTTVEFTTHRAAAEHLRALIAERLGKPAPSADLLRNLEELHRAGVLSDEEYRAKRAGLL</sequence>
<evidence type="ECO:0000313" key="3">
    <source>
        <dbReference type="EMBL" id="BAL88654.1"/>
    </source>
</evidence>
<keyword evidence="4" id="KW-1185">Reference proteome</keyword>
<evidence type="ECO:0000256" key="1">
    <source>
        <dbReference type="SAM" id="MobiDB-lite"/>
    </source>
</evidence>
<dbReference type="EMBL" id="AP012319">
    <property type="protein sequence ID" value="BAL88654.1"/>
    <property type="molecule type" value="Genomic_DNA"/>
</dbReference>
<dbReference type="HOGENOM" id="CLU_1657096_0_0_11"/>
<dbReference type="AlphaFoldDB" id="I0H6L7"/>
<feature type="domain" description="SHOCT" evidence="2">
    <location>
        <begin position="134"/>
        <end position="159"/>
    </location>
</feature>
<name>I0H6L7_ACTM4</name>
<feature type="region of interest" description="Disordered" evidence="1">
    <location>
        <begin position="1"/>
        <end position="23"/>
    </location>
</feature>
<evidence type="ECO:0000259" key="2">
    <source>
        <dbReference type="Pfam" id="PF09851"/>
    </source>
</evidence>
<protein>
    <recommendedName>
        <fullName evidence="2">SHOCT domain-containing protein</fullName>
    </recommendedName>
</protein>